<comment type="catalytic activity">
    <reaction evidence="11">
        <text>Endonucleolytic cleavage at a junction such as a reciprocal single-stranded crossover between two homologous DNA duplexes (Holliday junction).</text>
        <dbReference type="EC" id="3.1.21.10"/>
    </reaction>
</comment>
<keyword evidence="13" id="KW-1185">Reference proteome</keyword>
<keyword evidence="10" id="KW-0234">DNA repair</keyword>
<evidence type="ECO:0000256" key="11">
    <source>
        <dbReference type="ARBA" id="ARBA00029354"/>
    </source>
</evidence>
<evidence type="ECO:0000256" key="6">
    <source>
        <dbReference type="ARBA" id="ARBA00022801"/>
    </source>
</evidence>
<dbReference type="Proteomes" id="UP000681041">
    <property type="component" value="Chromosome"/>
</dbReference>
<dbReference type="GO" id="GO:0046872">
    <property type="term" value="F:metal ion binding"/>
    <property type="evidence" value="ECO:0007669"/>
    <property type="project" value="UniProtKB-KW"/>
</dbReference>
<dbReference type="GO" id="GO:0006310">
    <property type="term" value="P:DNA recombination"/>
    <property type="evidence" value="ECO:0007669"/>
    <property type="project" value="UniProtKB-KW"/>
</dbReference>
<dbReference type="EMBL" id="CP058560">
    <property type="protein sequence ID" value="QUH24195.1"/>
    <property type="molecule type" value="Genomic_DNA"/>
</dbReference>
<keyword evidence="7" id="KW-0460">Magnesium</keyword>
<keyword evidence="2" id="KW-0540">Nuclease</keyword>
<keyword evidence="4" id="KW-0255">Endonuclease</keyword>
<sequence length="139" mass="15902">MDLDVENRQSLNIKHEYELINLFRDQNFEAARLPGAVSRAPDLIAGDGDTVFILRVKATGGERIELYKKHVWDLKRFSVKLKAKPLLALKYEGHSPWIFAHLSVLEDDGGRFAIGLEEARLKGFKMNELISNELQQRLV</sequence>
<dbReference type="GeneID" id="64821242"/>
<evidence type="ECO:0000256" key="2">
    <source>
        <dbReference type="ARBA" id="ARBA00022722"/>
    </source>
</evidence>
<proteinExistence type="predicted"/>
<protein>
    <recommendedName>
        <fullName evidence="14">Holliday junction resolvase</fullName>
    </recommendedName>
</protein>
<dbReference type="InterPro" id="IPR011856">
    <property type="entry name" value="tRNA_endonuc-like_dom_sf"/>
</dbReference>
<dbReference type="InterPro" id="IPR014428">
    <property type="entry name" value="Hjc_arc"/>
</dbReference>
<dbReference type="InterPro" id="IPR011335">
    <property type="entry name" value="Restrct_endonuc-II-like"/>
</dbReference>
<keyword evidence="5" id="KW-0227">DNA damage</keyword>
<dbReference type="GO" id="GO:0003677">
    <property type="term" value="F:DNA binding"/>
    <property type="evidence" value="ECO:0007669"/>
    <property type="project" value="UniProtKB-KW"/>
</dbReference>
<organism evidence="12 13">
    <name type="scientific">Methanobacterium alkalithermotolerans</name>
    <dbReference type="NCBI Taxonomy" id="2731220"/>
    <lineage>
        <taxon>Archaea</taxon>
        <taxon>Methanobacteriati</taxon>
        <taxon>Methanobacteriota</taxon>
        <taxon>Methanomada group</taxon>
        <taxon>Methanobacteria</taxon>
        <taxon>Methanobacteriales</taxon>
        <taxon>Methanobacteriaceae</taxon>
        <taxon>Methanobacterium</taxon>
    </lineage>
</organism>
<dbReference type="InterPro" id="IPR002732">
    <property type="entry name" value="Hjc"/>
</dbReference>
<dbReference type="SUPFAM" id="SSF52980">
    <property type="entry name" value="Restriction endonuclease-like"/>
    <property type="match status" value="1"/>
</dbReference>
<dbReference type="GO" id="GO:0008821">
    <property type="term" value="F:crossover junction DNA endonuclease activity"/>
    <property type="evidence" value="ECO:0007669"/>
    <property type="project" value="UniProtKB-EC"/>
</dbReference>
<evidence type="ECO:0000256" key="1">
    <source>
        <dbReference type="ARBA" id="ARBA00001946"/>
    </source>
</evidence>
<dbReference type="OrthoDB" id="34330at2157"/>
<evidence type="ECO:0000256" key="4">
    <source>
        <dbReference type="ARBA" id="ARBA00022759"/>
    </source>
</evidence>
<keyword evidence="6" id="KW-0378">Hydrolase</keyword>
<comment type="cofactor">
    <cofactor evidence="1">
        <name>Mg(2+)</name>
        <dbReference type="ChEBI" id="CHEBI:18420"/>
    </cofactor>
</comment>
<evidence type="ECO:0000256" key="8">
    <source>
        <dbReference type="ARBA" id="ARBA00023125"/>
    </source>
</evidence>
<keyword evidence="8" id="KW-0238">DNA-binding</keyword>
<evidence type="ECO:0000256" key="5">
    <source>
        <dbReference type="ARBA" id="ARBA00022763"/>
    </source>
</evidence>
<evidence type="ECO:0008006" key="14">
    <source>
        <dbReference type="Google" id="ProtNLM"/>
    </source>
</evidence>
<evidence type="ECO:0000256" key="10">
    <source>
        <dbReference type="ARBA" id="ARBA00023204"/>
    </source>
</evidence>
<dbReference type="GO" id="GO:0006281">
    <property type="term" value="P:DNA repair"/>
    <property type="evidence" value="ECO:0007669"/>
    <property type="project" value="UniProtKB-KW"/>
</dbReference>
<dbReference type="AlphaFoldDB" id="A0A8T8K9C6"/>
<name>A0A8T8K9C6_9EURY</name>
<dbReference type="PANTHER" id="PTHR39651">
    <property type="entry name" value="HOLLIDAY JUNCTION RESOLVASE HJC"/>
    <property type="match status" value="1"/>
</dbReference>
<reference evidence="12" key="1">
    <citation type="submission" date="2020-07" db="EMBL/GenBank/DDBJ databases">
        <title>Methanobacterium. sp. MethCan genome.</title>
        <authorList>
            <person name="Postec A."/>
            <person name="Quemeneur M."/>
        </authorList>
    </citation>
    <scope>NUCLEOTIDE SEQUENCE</scope>
    <source>
        <strain evidence="12">MethCAN</strain>
    </source>
</reference>
<accession>A0A8T8K9C6</accession>
<evidence type="ECO:0000256" key="7">
    <source>
        <dbReference type="ARBA" id="ARBA00022842"/>
    </source>
</evidence>
<evidence type="ECO:0000313" key="13">
    <source>
        <dbReference type="Proteomes" id="UP000681041"/>
    </source>
</evidence>
<keyword evidence="9" id="KW-0233">DNA recombination</keyword>
<gene>
    <name evidence="12" type="ORF">HYG87_10715</name>
</gene>
<dbReference type="Pfam" id="PF01870">
    <property type="entry name" value="Hjc"/>
    <property type="match status" value="1"/>
</dbReference>
<keyword evidence="3" id="KW-0479">Metal-binding</keyword>
<dbReference type="PANTHER" id="PTHR39651:SF1">
    <property type="entry name" value="HOLLIDAY JUNCTION RESOLVASE HJC"/>
    <property type="match status" value="1"/>
</dbReference>
<dbReference type="KEGG" id="meme:HYG87_10715"/>
<evidence type="ECO:0000256" key="9">
    <source>
        <dbReference type="ARBA" id="ARBA00023172"/>
    </source>
</evidence>
<dbReference type="RefSeq" id="WP_211533154.1">
    <property type="nucleotide sequence ID" value="NZ_CP058560.1"/>
</dbReference>
<evidence type="ECO:0000313" key="12">
    <source>
        <dbReference type="EMBL" id="QUH24195.1"/>
    </source>
</evidence>
<evidence type="ECO:0000256" key="3">
    <source>
        <dbReference type="ARBA" id="ARBA00022723"/>
    </source>
</evidence>
<dbReference type="Gene3D" id="3.40.1350.10">
    <property type="match status" value="1"/>
</dbReference>